<sequence>MPEYREAIANAYAISRWLDHLKDDTGKLLLYLRLRRLWADATDSEQEAAQEELDRVPMALRHTRVQLGRAALGNMYMLGHDSQIKRGSKGAQEYVWPRIGTQPLSSFAGVHLNRAYATPQTVVLELGTLRLQVRLHTHTVTQVYTREQWHNTIKKVSTSIRKFRVGLALDFNTYIVAFLSPDNLCITFTERSSLQPYWTPQADPLPVWHPDIFSENHAFLNQMADWVMREAKNGFTSENLAINVIRKRVGGVGIYTSEELMFMSGLSAFLTVGEFLCCPSRVARFCEAFWTLVDEAHSSELRRYAFWLYVHGKSEVLVPLRLKEQWIEYQNVDKLLNAPSDGAFWTAFQALIRDKHRTVPVAADDLKDVFEVRMNPPHVLPSVFDPMTHAVNRAFAQSLPPRTKDTSANLCFSRAFTVEEIDDVKAHIRTHCKGSARGDDGIGYDDVLALDSENLRSLFQACIDSGDAPAAWVTAIIAAIKKPGKDGSLPEAMRTPRTDVRHRTPARRSSSALKS</sequence>
<accession>R7S949</accession>
<evidence type="ECO:0000313" key="3">
    <source>
        <dbReference type="Proteomes" id="UP000054317"/>
    </source>
</evidence>
<gene>
    <name evidence="2" type="ORF">TRAVEDRAFT_25065</name>
</gene>
<feature type="region of interest" description="Disordered" evidence="1">
    <location>
        <begin position="484"/>
        <end position="515"/>
    </location>
</feature>
<dbReference type="AlphaFoldDB" id="R7S949"/>
<dbReference type="RefSeq" id="XP_008045612.1">
    <property type="nucleotide sequence ID" value="XM_008047421.1"/>
</dbReference>
<evidence type="ECO:0000256" key="1">
    <source>
        <dbReference type="SAM" id="MobiDB-lite"/>
    </source>
</evidence>
<name>R7S949_TRAVS</name>
<protein>
    <submittedName>
        <fullName evidence="2">Uncharacterized protein</fullName>
    </submittedName>
</protein>
<proteinExistence type="predicted"/>
<dbReference type="KEGG" id="tvs:TRAVEDRAFT_25065"/>
<dbReference type="Proteomes" id="UP000054317">
    <property type="component" value="Unassembled WGS sequence"/>
</dbReference>
<reference evidence="3" key="1">
    <citation type="journal article" date="2012" name="Science">
        <title>The Paleozoic origin of enzymatic lignin decomposition reconstructed from 31 fungal genomes.</title>
        <authorList>
            <person name="Floudas D."/>
            <person name="Binder M."/>
            <person name="Riley R."/>
            <person name="Barry K."/>
            <person name="Blanchette R.A."/>
            <person name="Henrissat B."/>
            <person name="Martinez A.T."/>
            <person name="Otillar R."/>
            <person name="Spatafora J.W."/>
            <person name="Yadav J.S."/>
            <person name="Aerts A."/>
            <person name="Benoit I."/>
            <person name="Boyd A."/>
            <person name="Carlson A."/>
            <person name="Copeland A."/>
            <person name="Coutinho P.M."/>
            <person name="de Vries R.P."/>
            <person name="Ferreira P."/>
            <person name="Findley K."/>
            <person name="Foster B."/>
            <person name="Gaskell J."/>
            <person name="Glotzer D."/>
            <person name="Gorecki P."/>
            <person name="Heitman J."/>
            <person name="Hesse C."/>
            <person name="Hori C."/>
            <person name="Igarashi K."/>
            <person name="Jurgens J.A."/>
            <person name="Kallen N."/>
            <person name="Kersten P."/>
            <person name="Kohler A."/>
            <person name="Kuees U."/>
            <person name="Kumar T.K.A."/>
            <person name="Kuo A."/>
            <person name="LaButti K."/>
            <person name="Larrondo L.F."/>
            <person name="Lindquist E."/>
            <person name="Ling A."/>
            <person name="Lombard V."/>
            <person name="Lucas S."/>
            <person name="Lundell T."/>
            <person name="Martin R."/>
            <person name="McLaughlin D.J."/>
            <person name="Morgenstern I."/>
            <person name="Morin E."/>
            <person name="Murat C."/>
            <person name="Nagy L.G."/>
            <person name="Nolan M."/>
            <person name="Ohm R.A."/>
            <person name="Patyshakuliyeva A."/>
            <person name="Rokas A."/>
            <person name="Ruiz-Duenas F.J."/>
            <person name="Sabat G."/>
            <person name="Salamov A."/>
            <person name="Samejima M."/>
            <person name="Schmutz J."/>
            <person name="Slot J.C."/>
            <person name="St John F."/>
            <person name="Stenlid J."/>
            <person name="Sun H."/>
            <person name="Sun S."/>
            <person name="Syed K."/>
            <person name="Tsang A."/>
            <person name="Wiebenga A."/>
            <person name="Young D."/>
            <person name="Pisabarro A."/>
            <person name="Eastwood D.C."/>
            <person name="Martin F."/>
            <person name="Cullen D."/>
            <person name="Grigoriev I.V."/>
            <person name="Hibbett D.S."/>
        </authorList>
    </citation>
    <scope>NUCLEOTIDE SEQUENCE [LARGE SCALE GENOMIC DNA]</scope>
    <source>
        <strain evidence="3">FP-101664</strain>
    </source>
</reference>
<dbReference type="OrthoDB" id="2798109at2759"/>
<evidence type="ECO:0000313" key="2">
    <source>
        <dbReference type="EMBL" id="EIW51494.1"/>
    </source>
</evidence>
<keyword evidence="3" id="KW-1185">Reference proteome</keyword>
<organism evidence="2 3">
    <name type="scientific">Trametes versicolor (strain FP-101664)</name>
    <name type="common">White-rot fungus</name>
    <name type="synonym">Coriolus versicolor</name>
    <dbReference type="NCBI Taxonomy" id="717944"/>
    <lineage>
        <taxon>Eukaryota</taxon>
        <taxon>Fungi</taxon>
        <taxon>Dikarya</taxon>
        <taxon>Basidiomycota</taxon>
        <taxon>Agaricomycotina</taxon>
        <taxon>Agaricomycetes</taxon>
        <taxon>Polyporales</taxon>
        <taxon>Polyporaceae</taxon>
        <taxon>Trametes</taxon>
    </lineage>
</organism>
<dbReference type="GeneID" id="19412452"/>
<dbReference type="EMBL" id="JH711801">
    <property type="protein sequence ID" value="EIW51494.1"/>
    <property type="molecule type" value="Genomic_DNA"/>
</dbReference>